<comment type="catalytic activity">
    <reaction evidence="6">
        <text>D-ribose 5-phosphate + uracil = psi-UMP + H2O</text>
        <dbReference type="Rhea" id="RHEA:18337"/>
        <dbReference type="ChEBI" id="CHEBI:15377"/>
        <dbReference type="ChEBI" id="CHEBI:17568"/>
        <dbReference type="ChEBI" id="CHEBI:58380"/>
        <dbReference type="ChEBI" id="CHEBI:78346"/>
        <dbReference type="EC" id="4.2.1.70"/>
    </reaction>
</comment>
<evidence type="ECO:0000256" key="6">
    <source>
        <dbReference type="HAMAP-Rule" id="MF_01876"/>
    </source>
</evidence>
<keyword evidence="3 6" id="KW-0464">Manganese</keyword>
<dbReference type="SUPFAM" id="SSF110581">
    <property type="entry name" value="Indigoidine synthase A-like"/>
    <property type="match status" value="1"/>
</dbReference>
<keyword evidence="8" id="KW-1185">Reference proteome</keyword>
<dbReference type="PANTHER" id="PTHR42909:SF1">
    <property type="entry name" value="CARBOHYDRATE KINASE PFKB DOMAIN-CONTAINING PROTEIN"/>
    <property type="match status" value="1"/>
</dbReference>
<gene>
    <name evidence="6" type="primary">psuG</name>
    <name evidence="7" type="ORF">ABC228_07885</name>
</gene>
<protein>
    <recommendedName>
        <fullName evidence="6">Pseudouridine-5'-phosphate glycosidase</fullName>
        <shortName evidence="6">PsiMP glycosidase</shortName>
        <ecNumber evidence="6">4.2.1.70</ecNumber>
    </recommendedName>
</protein>
<feature type="active site" description="Nucleophile" evidence="6">
    <location>
        <position position="159"/>
    </location>
</feature>
<comment type="subunit">
    <text evidence="6">Homotrimer.</text>
</comment>
<feature type="binding site" evidence="6">
    <location>
        <begin position="140"/>
        <end position="142"/>
    </location>
    <ligand>
        <name>substrate</name>
    </ligand>
</feature>
<keyword evidence="2 6" id="KW-0378">Hydrolase</keyword>
<dbReference type="InterPro" id="IPR007342">
    <property type="entry name" value="PsuG"/>
</dbReference>
<evidence type="ECO:0000313" key="8">
    <source>
        <dbReference type="Proteomes" id="UP001444625"/>
    </source>
</evidence>
<comment type="caution">
    <text evidence="7">The sequence shown here is derived from an EMBL/GenBank/DDBJ whole genome shotgun (WGS) entry which is preliminary data.</text>
</comment>
<keyword evidence="1 6" id="KW-0479">Metal-binding</keyword>
<accession>A0ABU9XHX2</accession>
<comment type="function">
    <text evidence="6">Catalyzes the reversible cleavage of pseudouridine 5'-phosphate (PsiMP) to ribose 5-phosphate and uracil. Functions biologically in the cleavage direction, as part of a pseudouridine degradation pathway.</text>
</comment>
<dbReference type="Pfam" id="PF04227">
    <property type="entry name" value="Indigoidine_A"/>
    <property type="match status" value="1"/>
</dbReference>
<dbReference type="Gene3D" id="3.40.1790.10">
    <property type="entry name" value="Indigoidine synthase domain"/>
    <property type="match status" value="1"/>
</dbReference>
<evidence type="ECO:0000313" key="7">
    <source>
        <dbReference type="EMBL" id="MEN2767103.1"/>
    </source>
</evidence>
<evidence type="ECO:0000256" key="2">
    <source>
        <dbReference type="ARBA" id="ARBA00022801"/>
    </source>
</evidence>
<keyword evidence="4 6" id="KW-0456">Lyase</keyword>
<evidence type="ECO:0000256" key="4">
    <source>
        <dbReference type="ARBA" id="ARBA00023239"/>
    </source>
</evidence>
<sequence length="304" mass="32195">MKNYLELSEEVLTAKETGKPIVALESTIISHGMPYPQNVQTAREVEQIIRDNGAVPATIALVDGKIKIGLTDEELEEFGNSTGVAKASRRDLGYLLATKQKGATTVAATMICAELADIKIFVTGGIGGVHRGAETTMDISADLEELAQTNVAVVCAGAKSILDLGLTMEYLETKGVPVIGFETDVLPAFYTRSSAYPVNFQANDIETITTTLKAKWDLQLNGGAVIANPIPEAYAMPEDVINNAIQSALKEAEEKGIAGKDTTPFLLGKIKEMTGGKSLESNIALVKNNALLGAKLAVGLNNLS</sequence>
<feature type="binding site" evidence="6">
    <location>
        <position position="106"/>
    </location>
    <ligand>
        <name>substrate</name>
    </ligand>
</feature>
<dbReference type="GO" id="GO:0016798">
    <property type="term" value="F:hydrolase activity, acting on glycosyl bonds"/>
    <property type="evidence" value="ECO:0007669"/>
    <property type="project" value="UniProtKB-KW"/>
</dbReference>
<feature type="binding site" evidence="6">
    <location>
        <position position="138"/>
    </location>
    <ligand>
        <name>Mn(2+)</name>
        <dbReference type="ChEBI" id="CHEBI:29035"/>
    </ligand>
</feature>
<reference evidence="7 8" key="1">
    <citation type="submission" date="2024-05" db="EMBL/GenBank/DDBJ databases">
        <authorList>
            <person name="Haq I."/>
            <person name="Ullah Z."/>
            <person name="Ahmad R."/>
            <person name="Li M."/>
            <person name="Tong Y."/>
        </authorList>
    </citation>
    <scope>NUCLEOTIDE SEQUENCE [LARGE SCALE GENOMIC DNA]</scope>
    <source>
        <strain evidence="7 8">16A2E</strain>
    </source>
</reference>
<organism evidence="7 8">
    <name type="scientific">Ornithinibacillus xuwenensis</name>
    <dbReference type="NCBI Taxonomy" id="3144668"/>
    <lineage>
        <taxon>Bacteria</taxon>
        <taxon>Bacillati</taxon>
        <taxon>Bacillota</taxon>
        <taxon>Bacilli</taxon>
        <taxon>Bacillales</taxon>
        <taxon>Bacillaceae</taxon>
        <taxon>Ornithinibacillus</taxon>
    </lineage>
</organism>
<dbReference type="RefSeq" id="WP_345824562.1">
    <property type="nucleotide sequence ID" value="NZ_JBDIML010000002.1"/>
</dbReference>
<dbReference type="EC" id="4.2.1.70" evidence="6"/>
<name>A0ABU9XHX2_9BACI</name>
<feature type="active site" description="Proton donor" evidence="6">
    <location>
        <position position="25"/>
    </location>
</feature>
<evidence type="ECO:0000256" key="1">
    <source>
        <dbReference type="ARBA" id="ARBA00022723"/>
    </source>
</evidence>
<evidence type="ECO:0000256" key="5">
    <source>
        <dbReference type="ARBA" id="ARBA00023295"/>
    </source>
</evidence>
<evidence type="ECO:0000256" key="3">
    <source>
        <dbReference type="ARBA" id="ARBA00023211"/>
    </source>
</evidence>
<comment type="cofactor">
    <cofactor evidence="6">
        <name>Mn(2+)</name>
        <dbReference type="ChEBI" id="CHEBI:29035"/>
    </cofactor>
    <text evidence="6">Binds 1 Mn(2+) ion per subunit.</text>
</comment>
<dbReference type="PANTHER" id="PTHR42909">
    <property type="entry name" value="ZGC:136858"/>
    <property type="match status" value="1"/>
</dbReference>
<proteinExistence type="inferred from homology"/>
<dbReference type="EMBL" id="JBDIML010000002">
    <property type="protein sequence ID" value="MEN2767103.1"/>
    <property type="molecule type" value="Genomic_DNA"/>
</dbReference>
<comment type="similarity">
    <text evidence="6">Belongs to the pseudouridine-5'-phosphate glycosidase family.</text>
</comment>
<feature type="binding site" evidence="6">
    <location>
        <position position="86"/>
    </location>
    <ligand>
        <name>substrate</name>
    </ligand>
</feature>
<keyword evidence="5 6" id="KW-0326">Glycosidase</keyword>
<dbReference type="HAMAP" id="MF_01876">
    <property type="entry name" value="PsiMP_glycosidase"/>
    <property type="match status" value="1"/>
</dbReference>
<dbReference type="Proteomes" id="UP001444625">
    <property type="component" value="Unassembled WGS sequence"/>
</dbReference>
<dbReference type="InterPro" id="IPR022830">
    <property type="entry name" value="Indigdn_synthA-like"/>
</dbReference>